<protein>
    <submittedName>
        <fullName evidence="13">Protein FAM150B-like</fullName>
    </submittedName>
</protein>
<evidence type="ECO:0000256" key="8">
    <source>
        <dbReference type="ARBA" id="ARBA00023157"/>
    </source>
</evidence>
<dbReference type="GO" id="GO:0070378">
    <property type="term" value="P:positive regulation of ERK5 cascade"/>
    <property type="evidence" value="ECO:0007669"/>
    <property type="project" value="TreeGrafter"/>
</dbReference>
<reference evidence="13" key="1">
    <citation type="submission" date="2025-08" db="UniProtKB">
        <authorList>
            <consortium name="RefSeq"/>
        </authorList>
    </citation>
    <scope>IDENTIFICATION</scope>
    <source>
        <tissue evidence="13">Spleen</tissue>
    </source>
</reference>
<dbReference type="OrthoDB" id="9807651at2759"/>
<dbReference type="GO" id="GO:0030298">
    <property type="term" value="F:receptor signaling protein tyrosine kinase activator activity"/>
    <property type="evidence" value="ECO:0007669"/>
    <property type="project" value="InterPro"/>
</dbReference>
<comment type="subcellular location">
    <subcellularLocation>
        <location evidence="1">Cell membrane</location>
    </subcellularLocation>
    <subcellularLocation>
        <location evidence="2">Secreted</location>
    </subcellularLocation>
</comment>
<evidence type="ECO:0000256" key="7">
    <source>
        <dbReference type="ARBA" id="ARBA00023136"/>
    </source>
</evidence>
<dbReference type="RefSeq" id="XP_006864055.1">
    <property type="nucleotide sequence ID" value="XM_006863993.1"/>
</dbReference>
<dbReference type="PANTHER" id="PTHR28676">
    <property type="entry name" value="ALK AND LTK LIGAND 2-RELATED"/>
    <property type="match status" value="1"/>
</dbReference>
<evidence type="ECO:0000256" key="5">
    <source>
        <dbReference type="ARBA" id="ARBA00022525"/>
    </source>
</evidence>
<organism evidence="12 13">
    <name type="scientific">Chrysochloris asiatica</name>
    <name type="common">Cape golden mole</name>
    <dbReference type="NCBI Taxonomy" id="185453"/>
    <lineage>
        <taxon>Eukaryota</taxon>
        <taxon>Metazoa</taxon>
        <taxon>Chordata</taxon>
        <taxon>Craniata</taxon>
        <taxon>Vertebrata</taxon>
        <taxon>Euteleostomi</taxon>
        <taxon>Mammalia</taxon>
        <taxon>Eutheria</taxon>
        <taxon>Afrotheria</taxon>
        <taxon>Chrysochloridae</taxon>
        <taxon>Chrysochlorinae</taxon>
        <taxon>Chrysochloris</taxon>
    </lineage>
</organism>
<keyword evidence="6 11" id="KW-0732">Signal</keyword>
<comment type="similarity">
    <text evidence="9">Belongs to the ALKAL family.</text>
</comment>
<accession>A0A9B0TNK3</accession>
<evidence type="ECO:0000256" key="11">
    <source>
        <dbReference type="SAM" id="SignalP"/>
    </source>
</evidence>
<evidence type="ECO:0000256" key="9">
    <source>
        <dbReference type="ARBA" id="ARBA00033741"/>
    </source>
</evidence>
<dbReference type="Proteomes" id="UP000504623">
    <property type="component" value="Unplaced"/>
</dbReference>
<dbReference type="GeneID" id="102836840"/>
<evidence type="ECO:0000313" key="13">
    <source>
        <dbReference type="RefSeq" id="XP_006864055.1"/>
    </source>
</evidence>
<dbReference type="GO" id="GO:0030971">
    <property type="term" value="F:receptor tyrosine kinase binding"/>
    <property type="evidence" value="ECO:0007669"/>
    <property type="project" value="InterPro"/>
</dbReference>
<evidence type="ECO:0000256" key="6">
    <source>
        <dbReference type="ARBA" id="ARBA00022729"/>
    </source>
</evidence>
<feature type="signal peptide" evidence="11">
    <location>
        <begin position="1"/>
        <end position="24"/>
    </location>
</feature>
<keyword evidence="8" id="KW-1015">Disulfide bond</keyword>
<evidence type="ECO:0000256" key="3">
    <source>
        <dbReference type="ARBA" id="ARBA00022475"/>
    </source>
</evidence>
<keyword evidence="3" id="KW-1003">Cell membrane</keyword>
<dbReference type="AlphaFoldDB" id="A0A9B0TNK3"/>
<feature type="region of interest" description="Disordered" evidence="10">
    <location>
        <begin position="71"/>
        <end position="97"/>
    </location>
</feature>
<evidence type="ECO:0000256" key="10">
    <source>
        <dbReference type="SAM" id="MobiDB-lite"/>
    </source>
</evidence>
<keyword evidence="5" id="KW-0964">Secreted</keyword>
<dbReference type="InterPro" id="IPR029364">
    <property type="entry name" value="ALKL1/2"/>
</dbReference>
<evidence type="ECO:0000256" key="4">
    <source>
        <dbReference type="ARBA" id="ARBA00022514"/>
    </source>
</evidence>
<keyword evidence="4" id="KW-0202">Cytokine</keyword>
<feature type="compositionally biased region" description="Basic and acidic residues" evidence="10">
    <location>
        <begin position="73"/>
        <end position="86"/>
    </location>
</feature>
<name>A0A9B0TNK3_CHRAS</name>
<keyword evidence="7" id="KW-0472">Membrane</keyword>
<dbReference type="Pfam" id="PF15129">
    <property type="entry name" value="ALKL1_2"/>
    <property type="match status" value="1"/>
</dbReference>
<evidence type="ECO:0000256" key="2">
    <source>
        <dbReference type="ARBA" id="ARBA00004613"/>
    </source>
</evidence>
<feature type="chain" id="PRO_5039390535" evidence="11">
    <location>
        <begin position="25"/>
        <end position="209"/>
    </location>
</feature>
<evidence type="ECO:0000313" key="12">
    <source>
        <dbReference type="Proteomes" id="UP000504623"/>
    </source>
</evidence>
<dbReference type="PANTHER" id="PTHR28676:SF2">
    <property type="entry name" value="ALK AND LTK LIGAND 2"/>
    <property type="match status" value="1"/>
</dbReference>
<feature type="region of interest" description="Disordered" evidence="10">
    <location>
        <begin position="186"/>
        <end position="209"/>
    </location>
</feature>
<feature type="non-terminal residue" evidence="13">
    <location>
        <position position="209"/>
    </location>
</feature>
<sequence length="209" mass="23596">MSGPRCSVLLGLVLLLVSVGPCRGSTEKLSESQTLLSIILEIVQENKNCTLEASKSLEFFNYPVIFLDGSEVPDNRDHPERQKADGNYESEPTPWHMMTSVTPTETTSEYVKKIFIQHITGPLYFSAQCSTYCERLYNHSKECSTPDQYYKCARLLTLLAVNPKCQKPKELKNCTLEESKSLELFNNPNIPLGKSEVPDNGDNPEWQRA</sequence>
<dbReference type="GO" id="GO:0005125">
    <property type="term" value="F:cytokine activity"/>
    <property type="evidence" value="ECO:0007669"/>
    <property type="project" value="UniProtKB-KW"/>
</dbReference>
<evidence type="ECO:0000256" key="1">
    <source>
        <dbReference type="ARBA" id="ARBA00004236"/>
    </source>
</evidence>
<dbReference type="GO" id="GO:0005615">
    <property type="term" value="C:extracellular space"/>
    <property type="evidence" value="ECO:0007669"/>
    <property type="project" value="UniProtKB-KW"/>
</dbReference>
<dbReference type="GO" id="GO:0005886">
    <property type="term" value="C:plasma membrane"/>
    <property type="evidence" value="ECO:0007669"/>
    <property type="project" value="UniProtKB-SubCell"/>
</dbReference>
<gene>
    <name evidence="13" type="primary">LOC102836840</name>
</gene>
<dbReference type="GO" id="GO:0070374">
    <property type="term" value="P:positive regulation of ERK1 and ERK2 cascade"/>
    <property type="evidence" value="ECO:0007669"/>
    <property type="project" value="TreeGrafter"/>
</dbReference>
<proteinExistence type="inferred from homology"/>
<keyword evidence="12" id="KW-1185">Reference proteome</keyword>